<dbReference type="InterPro" id="IPR013126">
    <property type="entry name" value="Hsp_70_fam"/>
</dbReference>
<keyword evidence="5 7" id="KW-0346">Stress response</keyword>
<dbReference type="PROSITE" id="PS00297">
    <property type="entry name" value="HSP70_1"/>
    <property type="match status" value="1"/>
</dbReference>
<dbReference type="CDD" id="cd10234">
    <property type="entry name" value="ASKHA_NBD_HSP70_DnaK-like"/>
    <property type="match status" value="1"/>
</dbReference>
<feature type="modified residue" description="Phosphothreonine; by autocatalysis" evidence="7">
    <location>
        <position position="196"/>
    </location>
</feature>
<keyword evidence="2 7" id="KW-0597">Phosphoprotein</keyword>
<comment type="caution">
    <text evidence="10">The sequence shown here is derived from an EMBL/GenBank/DDBJ whole genome shotgun (WGS) entry which is preliminary data.</text>
</comment>
<evidence type="ECO:0000256" key="5">
    <source>
        <dbReference type="ARBA" id="ARBA00023016"/>
    </source>
</evidence>
<reference evidence="10 11" key="1">
    <citation type="submission" date="2021-01" db="EMBL/GenBank/DDBJ databases">
        <title>Whole genome shotgun sequence of Microbispora amethystogenes NBRC 101907.</title>
        <authorList>
            <person name="Komaki H."/>
            <person name="Tamura T."/>
        </authorList>
    </citation>
    <scope>NUCLEOTIDE SEQUENCE [LARGE SCALE GENOMIC DNA]</scope>
    <source>
        <strain evidence="10 11">NBRC 101907</strain>
    </source>
</reference>
<dbReference type="Gene3D" id="3.90.640.10">
    <property type="entry name" value="Actin, Chain A, domain 4"/>
    <property type="match status" value="1"/>
</dbReference>
<feature type="compositionally biased region" description="Low complexity" evidence="9">
    <location>
        <begin position="598"/>
        <end position="618"/>
    </location>
</feature>
<accession>A0ABQ4FLD8</accession>
<name>A0ABQ4FLD8_9ACTN</name>
<evidence type="ECO:0000256" key="3">
    <source>
        <dbReference type="ARBA" id="ARBA00022741"/>
    </source>
</evidence>
<dbReference type="SUPFAM" id="SSF53067">
    <property type="entry name" value="Actin-like ATPase domain"/>
    <property type="match status" value="2"/>
</dbReference>
<dbReference type="Gene3D" id="1.20.1270.10">
    <property type="match status" value="1"/>
</dbReference>
<evidence type="ECO:0000256" key="2">
    <source>
        <dbReference type="ARBA" id="ARBA00022553"/>
    </source>
</evidence>
<dbReference type="InterPro" id="IPR043129">
    <property type="entry name" value="ATPase_NBD"/>
</dbReference>
<evidence type="ECO:0000256" key="7">
    <source>
        <dbReference type="HAMAP-Rule" id="MF_00332"/>
    </source>
</evidence>
<evidence type="ECO:0000313" key="10">
    <source>
        <dbReference type="EMBL" id="GIH35612.1"/>
    </source>
</evidence>
<keyword evidence="11" id="KW-1185">Reference proteome</keyword>
<keyword evidence="4 7" id="KW-0067">ATP-binding</keyword>
<comment type="similarity">
    <text evidence="1 7 8">Belongs to the heat shock protein 70 family.</text>
</comment>
<dbReference type="InterPro" id="IPR029048">
    <property type="entry name" value="HSP70_C_sf"/>
</dbReference>
<dbReference type="InterPro" id="IPR029047">
    <property type="entry name" value="HSP70_peptide-bd_sf"/>
</dbReference>
<evidence type="ECO:0000256" key="1">
    <source>
        <dbReference type="ARBA" id="ARBA00007381"/>
    </source>
</evidence>
<dbReference type="Pfam" id="PF00012">
    <property type="entry name" value="HSP70"/>
    <property type="match status" value="1"/>
</dbReference>
<dbReference type="EMBL" id="BOOB01000047">
    <property type="protein sequence ID" value="GIH35612.1"/>
    <property type="molecule type" value="Genomic_DNA"/>
</dbReference>
<evidence type="ECO:0000256" key="8">
    <source>
        <dbReference type="RuleBase" id="RU003322"/>
    </source>
</evidence>
<gene>
    <name evidence="10" type="primary">dnaK_2</name>
    <name evidence="7" type="synonym">dnaK</name>
    <name evidence="10" type="ORF">Mam01_57760</name>
</gene>
<comment type="function">
    <text evidence="7">Acts as a chaperone.</text>
</comment>
<evidence type="ECO:0000256" key="6">
    <source>
        <dbReference type="ARBA" id="ARBA00023186"/>
    </source>
</evidence>
<sequence length="632" mass="68186">MAKAVGIDLGTTNSVIATTEDAHPTVVPNAEGSRTTPSVVAFTDQGEVLVGQMARRQAILNPKGTIYSAKRFIGRKFDEVQSEIKAVSFDVVPGPDGAVRFKVRDKLYAPEEISAFVLRKLTSDAGKFLGEKVNEAVITVPAYFNDAQRQATKDAGKIAGLEVLRIINEPTAAALAYGLDKKGNETVLVFDLGGGTFDVSVLDIGEGVIEVRATSGDTHLGGDDFDRRIVDHLADEFHQQQGIDLRRDPQALQRLFEAAEKAKVELSAVTQTQVSLPFITADATGPKHLNTTLMRSTFEQITHDLLERCRGPVEQAMADAKLTTNDLDEVILVGGSTRTPAVQQLVRRLTGKEPNMTVNPDEVVSVGAAVQAAIIKGELKDVVLLDVTPLSLGVETLGGVMTKVIDRNTTIPARRTETFSTADDNQSAVDVVILQGERERAADNRVLGRFRLENIRPAPRGVPQIEVTTDIDANGILNVSAKDKDTGAEQRITISESSNLDKSEIDRMVADAERHRTEDARLRATIDARNELDSVAHQVERRLSELGEAVPVHEKARAEQLIMEARQAIKEEVPVDRLRGLTAELQQVYHGLGVAASAAQAQTQGPAQTGPGQAAAGPSDEDVIDAEFTSSE</sequence>
<dbReference type="NCBIfam" id="TIGR02350">
    <property type="entry name" value="prok_dnaK"/>
    <property type="match status" value="1"/>
</dbReference>
<organism evidence="10 11">
    <name type="scientific">Microbispora amethystogenes</name>
    <dbReference type="NCBI Taxonomy" id="1427754"/>
    <lineage>
        <taxon>Bacteria</taxon>
        <taxon>Bacillati</taxon>
        <taxon>Actinomycetota</taxon>
        <taxon>Actinomycetes</taxon>
        <taxon>Streptosporangiales</taxon>
        <taxon>Streptosporangiaceae</taxon>
        <taxon>Microbispora</taxon>
    </lineage>
</organism>
<dbReference type="Gene3D" id="3.30.420.40">
    <property type="match status" value="2"/>
</dbReference>
<dbReference type="NCBIfam" id="NF001413">
    <property type="entry name" value="PRK00290.1"/>
    <property type="match status" value="1"/>
</dbReference>
<dbReference type="SUPFAM" id="SSF100920">
    <property type="entry name" value="Heat shock protein 70kD (HSP70), peptide-binding domain"/>
    <property type="match status" value="1"/>
</dbReference>
<dbReference type="PRINTS" id="PR00301">
    <property type="entry name" value="HEATSHOCK70"/>
</dbReference>
<dbReference type="Gene3D" id="2.60.34.10">
    <property type="entry name" value="Substrate Binding Domain Of DNAk, Chain A, domain 1"/>
    <property type="match status" value="1"/>
</dbReference>
<dbReference type="HAMAP" id="MF_00332">
    <property type="entry name" value="DnaK"/>
    <property type="match status" value="1"/>
</dbReference>
<dbReference type="InterPro" id="IPR018181">
    <property type="entry name" value="Heat_shock_70_CS"/>
</dbReference>
<protein>
    <recommendedName>
        <fullName evidence="7">Chaperone protein DnaK</fullName>
    </recommendedName>
    <alternativeName>
        <fullName evidence="7">HSP70</fullName>
    </alternativeName>
    <alternativeName>
        <fullName evidence="7">Heat shock 70 kDa protein</fullName>
    </alternativeName>
    <alternativeName>
        <fullName evidence="7">Heat shock protein 70</fullName>
    </alternativeName>
</protein>
<keyword evidence="6 7" id="KW-0143">Chaperone</keyword>
<feature type="region of interest" description="Disordered" evidence="9">
    <location>
        <begin position="598"/>
        <end position="632"/>
    </location>
</feature>
<evidence type="ECO:0000256" key="4">
    <source>
        <dbReference type="ARBA" id="ARBA00022840"/>
    </source>
</evidence>
<comment type="induction">
    <text evidence="7">By stress conditions e.g. heat shock.</text>
</comment>
<evidence type="ECO:0000256" key="9">
    <source>
        <dbReference type="SAM" id="MobiDB-lite"/>
    </source>
</evidence>
<dbReference type="InterPro" id="IPR012725">
    <property type="entry name" value="Chaperone_DnaK"/>
</dbReference>
<dbReference type="RefSeq" id="WP_204288328.1">
    <property type="nucleotide sequence ID" value="NZ_BAABEJ010000007.1"/>
</dbReference>
<proteinExistence type="evidence at transcript level"/>
<dbReference type="PROSITE" id="PS00329">
    <property type="entry name" value="HSP70_2"/>
    <property type="match status" value="1"/>
</dbReference>
<dbReference type="PANTHER" id="PTHR19375">
    <property type="entry name" value="HEAT SHOCK PROTEIN 70KDA"/>
    <property type="match status" value="1"/>
</dbReference>
<evidence type="ECO:0000313" key="11">
    <source>
        <dbReference type="Proteomes" id="UP000651728"/>
    </source>
</evidence>
<dbReference type="Proteomes" id="UP000651728">
    <property type="component" value="Unassembled WGS sequence"/>
</dbReference>
<keyword evidence="3 7" id="KW-0547">Nucleotide-binding</keyword>